<proteinExistence type="predicted"/>
<keyword evidence="2" id="KW-1185">Reference proteome</keyword>
<name>A0ABW4WXF6_9BACT</name>
<evidence type="ECO:0000313" key="2">
    <source>
        <dbReference type="Proteomes" id="UP001597369"/>
    </source>
</evidence>
<gene>
    <name evidence="1" type="ORF">ACFSKU_11010</name>
</gene>
<evidence type="ECO:0000313" key="1">
    <source>
        <dbReference type="EMBL" id="MFD2067413.1"/>
    </source>
</evidence>
<comment type="caution">
    <text evidence="1">The sequence shown here is derived from an EMBL/GenBank/DDBJ whole genome shotgun (WGS) entry which is preliminary data.</text>
</comment>
<dbReference type="Proteomes" id="UP001597369">
    <property type="component" value="Unassembled WGS sequence"/>
</dbReference>
<dbReference type="EMBL" id="JBHUHV010000034">
    <property type="protein sequence ID" value="MFD2067413.1"/>
    <property type="molecule type" value="Genomic_DNA"/>
</dbReference>
<organism evidence="1 2">
    <name type="scientific">Pontibacter silvestris</name>
    <dbReference type="NCBI Taxonomy" id="2305183"/>
    <lineage>
        <taxon>Bacteria</taxon>
        <taxon>Pseudomonadati</taxon>
        <taxon>Bacteroidota</taxon>
        <taxon>Cytophagia</taxon>
        <taxon>Cytophagales</taxon>
        <taxon>Hymenobacteraceae</taxon>
        <taxon>Pontibacter</taxon>
    </lineage>
</organism>
<accession>A0ABW4WXF6</accession>
<dbReference type="RefSeq" id="WP_229962618.1">
    <property type="nucleotide sequence ID" value="NZ_JAJJWI010000028.1"/>
</dbReference>
<protein>
    <submittedName>
        <fullName evidence="1">Uncharacterized protein</fullName>
    </submittedName>
</protein>
<sequence length="54" mass="5941">MGGPVSGTDIHYGGLRGIPWNLAWQLHRAGRKVTILLLHLAMGWSHFASKVAFD</sequence>
<reference evidence="2" key="1">
    <citation type="journal article" date="2019" name="Int. J. Syst. Evol. Microbiol.">
        <title>The Global Catalogue of Microorganisms (GCM) 10K type strain sequencing project: providing services to taxonomists for standard genome sequencing and annotation.</title>
        <authorList>
            <consortium name="The Broad Institute Genomics Platform"/>
            <consortium name="The Broad Institute Genome Sequencing Center for Infectious Disease"/>
            <person name="Wu L."/>
            <person name="Ma J."/>
        </authorList>
    </citation>
    <scope>NUCLEOTIDE SEQUENCE [LARGE SCALE GENOMIC DNA]</scope>
    <source>
        <strain evidence="2">JCM 16545</strain>
    </source>
</reference>